<feature type="region of interest" description="Disordered" evidence="1">
    <location>
        <begin position="97"/>
        <end position="153"/>
    </location>
</feature>
<evidence type="ECO:0000313" key="3">
    <source>
        <dbReference type="Proteomes" id="UP000630097"/>
    </source>
</evidence>
<evidence type="ECO:0000256" key="1">
    <source>
        <dbReference type="SAM" id="MobiDB-lite"/>
    </source>
</evidence>
<organism evidence="2 3">
    <name type="scientific">Planotetraspora kaengkrachanensis</name>
    <dbReference type="NCBI Taxonomy" id="575193"/>
    <lineage>
        <taxon>Bacteria</taxon>
        <taxon>Bacillati</taxon>
        <taxon>Actinomycetota</taxon>
        <taxon>Actinomycetes</taxon>
        <taxon>Streptosporangiales</taxon>
        <taxon>Streptosporangiaceae</taxon>
        <taxon>Planotetraspora</taxon>
    </lineage>
</organism>
<gene>
    <name evidence="2" type="ORF">Pka01_00510</name>
</gene>
<dbReference type="EMBL" id="BONV01000001">
    <property type="protein sequence ID" value="GIG76924.1"/>
    <property type="molecule type" value="Genomic_DNA"/>
</dbReference>
<dbReference type="Proteomes" id="UP000630097">
    <property type="component" value="Unassembled WGS sequence"/>
</dbReference>
<keyword evidence="3" id="KW-1185">Reference proteome</keyword>
<accession>A0A8J3PQ15</accession>
<protein>
    <submittedName>
        <fullName evidence="2">Uncharacterized protein</fullName>
    </submittedName>
</protein>
<feature type="compositionally biased region" description="Basic residues" evidence="1">
    <location>
        <begin position="114"/>
        <end position="135"/>
    </location>
</feature>
<dbReference type="AlphaFoldDB" id="A0A8J3PQ15"/>
<name>A0A8J3PQ15_9ACTN</name>
<comment type="caution">
    <text evidence="2">The sequence shown here is derived from an EMBL/GenBank/DDBJ whole genome shotgun (WGS) entry which is preliminary data.</text>
</comment>
<evidence type="ECO:0000313" key="2">
    <source>
        <dbReference type="EMBL" id="GIG76924.1"/>
    </source>
</evidence>
<reference evidence="2 3" key="1">
    <citation type="submission" date="2021-01" db="EMBL/GenBank/DDBJ databases">
        <title>Whole genome shotgun sequence of Planotetraspora kaengkrachanensis NBRC 104272.</title>
        <authorList>
            <person name="Komaki H."/>
            <person name="Tamura T."/>
        </authorList>
    </citation>
    <scope>NUCLEOTIDE SEQUENCE [LARGE SCALE GENOMIC DNA]</scope>
    <source>
        <strain evidence="2 3">NBRC 104272</strain>
    </source>
</reference>
<proteinExistence type="predicted"/>
<sequence>MRQLRDPRTNPPWHDLSTLAGYPAGVVSVSSSIIFNGAFPFMRVMAETSTGQIAQTVCAIGIPIPILGGFFAPGVPGGPPPYPANCTAWVDHTPPNRVRGSTEFAKDDECRAGRQPKQRVSPRRASRRRNVRANRSRLEGARAPSGRSGPARA</sequence>